<sequence>MLVSNVAQSGCLLDSGSREDCTQPRELMQPWLGFGHIAVTTRGHISALRAPSPLSQRLPTSCHIQPGPRMDPGRGAANKQAQIQQPVGSVCPLQSAPPPPRPRQTRRAQMMRAPSTLRQEELSVNDSIITVSESESQAGLRESGPLLLSLV</sequence>
<evidence type="ECO:0000313" key="3">
    <source>
        <dbReference type="Proteomes" id="UP001152622"/>
    </source>
</evidence>
<feature type="region of interest" description="Disordered" evidence="1">
    <location>
        <begin position="52"/>
        <end position="112"/>
    </location>
</feature>
<dbReference type="EMBL" id="JAINUF010000001">
    <property type="protein sequence ID" value="KAJ8381927.1"/>
    <property type="molecule type" value="Genomic_DNA"/>
</dbReference>
<evidence type="ECO:0000256" key="1">
    <source>
        <dbReference type="SAM" id="MobiDB-lite"/>
    </source>
</evidence>
<protein>
    <submittedName>
        <fullName evidence="2">Uncharacterized protein</fullName>
    </submittedName>
</protein>
<comment type="caution">
    <text evidence="2">The sequence shown here is derived from an EMBL/GenBank/DDBJ whole genome shotgun (WGS) entry which is preliminary data.</text>
</comment>
<name>A0A9Q1JF39_SYNKA</name>
<evidence type="ECO:0000313" key="2">
    <source>
        <dbReference type="EMBL" id="KAJ8381927.1"/>
    </source>
</evidence>
<dbReference type="Proteomes" id="UP001152622">
    <property type="component" value="Chromosome 1"/>
</dbReference>
<organism evidence="2 3">
    <name type="scientific">Synaphobranchus kaupii</name>
    <name type="common">Kaup's arrowtooth eel</name>
    <dbReference type="NCBI Taxonomy" id="118154"/>
    <lineage>
        <taxon>Eukaryota</taxon>
        <taxon>Metazoa</taxon>
        <taxon>Chordata</taxon>
        <taxon>Craniata</taxon>
        <taxon>Vertebrata</taxon>
        <taxon>Euteleostomi</taxon>
        <taxon>Actinopterygii</taxon>
        <taxon>Neopterygii</taxon>
        <taxon>Teleostei</taxon>
        <taxon>Anguilliformes</taxon>
        <taxon>Synaphobranchidae</taxon>
        <taxon>Synaphobranchus</taxon>
    </lineage>
</organism>
<dbReference type="AlphaFoldDB" id="A0A9Q1JF39"/>
<accession>A0A9Q1JF39</accession>
<feature type="compositionally biased region" description="Polar residues" evidence="1">
    <location>
        <begin position="53"/>
        <end position="63"/>
    </location>
</feature>
<keyword evidence="3" id="KW-1185">Reference proteome</keyword>
<reference evidence="2" key="1">
    <citation type="journal article" date="2023" name="Science">
        <title>Genome structures resolve the early diversification of teleost fishes.</title>
        <authorList>
            <person name="Parey E."/>
            <person name="Louis A."/>
            <person name="Montfort J."/>
            <person name="Bouchez O."/>
            <person name="Roques C."/>
            <person name="Iampietro C."/>
            <person name="Lluch J."/>
            <person name="Castinel A."/>
            <person name="Donnadieu C."/>
            <person name="Desvignes T."/>
            <person name="Floi Bucao C."/>
            <person name="Jouanno E."/>
            <person name="Wen M."/>
            <person name="Mejri S."/>
            <person name="Dirks R."/>
            <person name="Jansen H."/>
            <person name="Henkel C."/>
            <person name="Chen W.J."/>
            <person name="Zahm M."/>
            <person name="Cabau C."/>
            <person name="Klopp C."/>
            <person name="Thompson A.W."/>
            <person name="Robinson-Rechavi M."/>
            <person name="Braasch I."/>
            <person name="Lecointre G."/>
            <person name="Bobe J."/>
            <person name="Postlethwait J.H."/>
            <person name="Berthelot C."/>
            <person name="Roest Crollius H."/>
            <person name="Guiguen Y."/>
        </authorList>
    </citation>
    <scope>NUCLEOTIDE SEQUENCE</scope>
    <source>
        <tissue evidence="2">Blood</tissue>
    </source>
</reference>
<proteinExistence type="predicted"/>
<gene>
    <name evidence="2" type="ORF">SKAU_G00027050</name>
</gene>